<evidence type="ECO:0000256" key="7">
    <source>
        <dbReference type="ARBA" id="ARBA00023136"/>
    </source>
</evidence>
<keyword evidence="6 8" id="KW-1133">Transmembrane helix</keyword>
<dbReference type="EMBL" id="CP049989">
    <property type="protein sequence ID" value="QIM51489.1"/>
    <property type="molecule type" value="Genomic_DNA"/>
</dbReference>
<organism evidence="9 10">
    <name type="scientific">Hydrogenophaga crocea</name>
    <dbReference type="NCBI Taxonomy" id="2716225"/>
    <lineage>
        <taxon>Bacteria</taxon>
        <taxon>Pseudomonadati</taxon>
        <taxon>Pseudomonadota</taxon>
        <taxon>Betaproteobacteria</taxon>
        <taxon>Burkholderiales</taxon>
        <taxon>Comamonadaceae</taxon>
        <taxon>Hydrogenophaga</taxon>
    </lineage>
</organism>
<dbReference type="PANTHER" id="PTHR34702">
    <property type="entry name" value="NA(+)/H(+) ANTIPORTER SUBUNIT F1"/>
    <property type="match status" value="1"/>
</dbReference>
<dbReference type="AlphaFoldDB" id="A0A6G8IEE8"/>
<keyword evidence="5 8" id="KW-0812">Transmembrane</keyword>
<sequence length="103" mass="10046">MNDTLLQAVIALSALLLAAAALAAGVRIVRGPAAADRVIALDMLGLLGVAAAGLAALVSDAPAFVDVALGVALVGFLATVAFAGFIARGRLAEGPQQAPGDMP</sequence>
<proteinExistence type="inferred from homology"/>
<dbReference type="InterPro" id="IPR007208">
    <property type="entry name" value="MrpF/PhaF-like"/>
</dbReference>
<name>A0A6G8IEE8_9BURK</name>
<dbReference type="Pfam" id="PF04066">
    <property type="entry name" value="MrpF_PhaF"/>
    <property type="match status" value="1"/>
</dbReference>
<keyword evidence="10" id="KW-1185">Reference proteome</keyword>
<evidence type="ECO:0000256" key="2">
    <source>
        <dbReference type="ARBA" id="ARBA00009212"/>
    </source>
</evidence>
<evidence type="ECO:0000256" key="6">
    <source>
        <dbReference type="ARBA" id="ARBA00022989"/>
    </source>
</evidence>
<dbReference type="KEGG" id="hcz:G9Q37_04725"/>
<reference evidence="9 10" key="1">
    <citation type="submission" date="2020-03" db="EMBL/GenBank/DDBJ databases">
        <title>Hydrogenophaga sp. nov. isolated from cyanobacterial mat.</title>
        <authorList>
            <person name="Thorat V."/>
            <person name="Kirdat K."/>
            <person name="Tiwarekar B."/>
            <person name="Costa E.D."/>
            <person name="Yadav A."/>
        </authorList>
    </citation>
    <scope>NUCLEOTIDE SEQUENCE [LARGE SCALE GENOMIC DNA]</scope>
    <source>
        <strain evidence="9 10">BA0156</strain>
    </source>
</reference>
<feature type="transmembrane region" description="Helical" evidence="8">
    <location>
        <begin position="38"/>
        <end position="58"/>
    </location>
</feature>
<comment type="subcellular location">
    <subcellularLocation>
        <location evidence="1">Cell membrane</location>
        <topology evidence="1">Multi-pass membrane protein</topology>
    </subcellularLocation>
</comment>
<accession>A0A6G8IEE8</accession>
<evidence type="ECO:0000313" key="9">
    <source>
        <dbReference type="EMBL" id="QIM51489.1"/>
    </source>
</evidence>
<keyword evidence="3" id="KW-0813">Transport</keyword>
<evidence type="ECO:0000256" key="3">
    <source>
        <dbReference type="ARBA" id="ARBA00022448"/>
    </source>
</evidence>
<keyword evidence="7 8" id="KW-0472">Membrane</keyword>
<dbReference type="Proteomes" id="UP000503162">
    <property type="component" value="Chromosome"/>
</dbReference>
<dbReference type="RefSeq" id="WP_166225283.1">
    <property type="nucleotide sequence ID" value="NZ_CP049989.1"/>
</dbReference>
<protein>
    <submittedName>
        <fullName evidence="9">Cation:proton antiporter</fullName>
    </submittedName>
</protein>
<evidence type="ECO:0000256" key="8">
    <source>
        <dbReference type="SAM" id="Phobius"/>
    </source>
</evidence>
<evidence type="ECO:0000256" key="4">
    <source>
        <dbReference type="ARBA" id="ARBA00022475"/>
    </source>
</evidence>
<comment type="similarity">
    <text evidence="2">Belongs to the CPA3 antiporters (TC 2.A.63) subunit F family.</text>
</comment>
<keyword evidence="4" id="KW-1003">Cell membrane</keyword>
<dbReference type="GO" id="GO:0015385">
    <property type="term" value="F:sodium:proton antiporter activity"/>
    <property type="evidence" value="ECO:0007669"/>
    <property type="project" value="TreeGrafter"/>
</dbReference>
<dbReference type="PANTHER" id="PTHR34702:SF1">
    <property type="entry name" value="NA(+)_H(+) ANTIPORTER SUBUNIT F"/>
    <property type="match status" value="1"/>
</dbReference>
<evidence type="ECO:0000313" key="10">
    <source>
        <dbReference type="Proteomes" id="UP000503162"/>
    </source>
</evidence>
<feature type="transmembrane region" description="Helical" evidence="8">
    <location>
        <begin position="64"/>
        <end position="87"/>
    </location>
</feature>
<feature type="transmembrane region" description="Helical" evidence="8">
    <location>
        <begin position="6"/>
        <end position="26"/>
    </location>
</feature>
<evidence type="ECO:0000256" key="1">
    <source>
        <dbReference type="ARBA" id="ARBA00004651"/>
    </source>
</evidence>
<evidence type="ECO:0000256" key="5">
    <source>
        <dbReference type="ARBA" id="ARBA00022692"/>
    </source>
</evidence>
<gene>
    <name evidence="9" type="ORF">G9Q37_04725</name>
</gene>
<dbReference type="GO" id="GO:0005886">
    <property type="term" value="C:plasma membrane"/>
    <property type="evidence" value="ECO:0007669"/>
    <property type="project" value="UniProtKB-SubCell"/>
</dbReference>